<organism evidence="2 3">
    <name type="scientific">Tribonema minus</name>
    <dbReference type="NCBI Taxonomy" id="303371"/>
    <lineage>
        <taxon>Eukaryota</taxon>
        <taxon>Sar</taxon>
        <taxon>Stramenopiles</taxon>
        <taxon>Ochrophyta</taxon>
        <taxon>PX clade</taxon>
        <taxon>Xanthophyceae</taxon>
        <taxon>Tribonematales</taxon>
        <taxon>Tribonemataceae</taxon>
        <taxon>Tribonema</taxon>
    </lineage>
</organism>
<name>A0A836CLQ4_9STRA</name>
<sequence length="246" mass="26032">MRTAQVDPFVDALAAEIVDDPESASEADVDGSSLEEVSREIYTLHDQCVQLEAKLRLIEQDRLAKIAAATAAVRGTSARRKKAGSSSSSSGGSGGSSEDMDMLWGHEGWDDSGFLKPLPQQVQEKYGVLISKPNLGGVDRSSANTPASAALLWSCTSKQAEEVQLLSHVAVSCFPPSARLRGMACGSTKERLEQAAVLLRERARLLSAKAALRQLHYEGGATGAAAEKKTETWSEGGSANDDLEGA</sequence>
<feature type="region of interest" description="Disordered" evidence="1">
    <location>
        <begin position="77"/>
        <end position="103"/>
    </location>
</feature>
<evidence type="ECO:0000256" key="1">
    <source>
        <dbReference type="SAM" id="MobiDB-lite"/>
    </source>
</evidence>
<evidence type="ECO:0000313" key="3">
    <source>
        <dbReference type="Proteomes" id="UP000664859"/>
    </source>
</evidence>
<dbReference type="EMBL" id="JAFCMP010000040">
    <property type="protein sequence ID" value="KAG5190014.1"/>
    <property type="molecule type" value="Genomic_DNA"/>
</dbReference>
<dbReference type="Proteomes" id="UP000664859">
    <property type="component" value="Unassembled WGS sequence"/>
</dbReference>
<gene>
    <name evidence="2" type="ORF">JKP88DRAFT_299910</name>
</gene>
<proteinExistence type="predicted"/>
<reference evidence="2" key="1">
    <citation type="submission" date="2021-02" db="EMBL/GenBank/DDBJ databases">
        <title>First Annotated Genome of the Yellow-green Alga Tribonema minus.</title>
        <authorList>
            <person name="Mahan K.M."/>
        </authorList>
    </citation>
    <scope>NUCLEOTIDE SEQUENCE</scope>
    <source>
        <strain evidence="2">UTEX B ZZ1240</strain>
    </source>
</reference>
<comment type="caution">
    <text evidence="2">The sequence shown here is derived from an EMBL/GenBank/DDBJ whole genome shotgun (WGS) entry which is preliminary data.</text>
</comment>
<keyword evidence="3" id="KW-1185">Reference proteome</keyword>
<protein>
    <submittedName>
        <fullName evidence="2">Uncharacterized protein</fullName>
    </submittedName>
</protein>
<dbReference type="AlphaFoldDB" id="A0A836CLQ4"/>
<accession>A0A836CLQ4</accession>
<evidence type="ECO:0000313" key="2">
    <source>
        <dbReference type="EMBL" id="KAG5190014.1"/>
    </source>
</evidence>
<feature type="region of interest" description="Disordered" evidence="1">
    <location>
        <begin position="221"/>
        <end position="246"/>
    </location>
</feature>